<keyword evidence="2" id="KW-1185">Reference proteome</keyword>
<gene>
    <name evidence="1" type="ORF">PoB_006296700</name>
</gene>
<sequence length="92" mass="10398">MFSATRPPTMPCLSREIHLSNICFIQSRCCVGSCASTRLPADATACRKMTWANLVDIRVKVTSMSDGPMEWREQDDTLRRRCTLSGMGRVRE</sequence>
<name>A0AAV4CX25_9GAST</name>
<dbReference type="EMBL" id="BLXT01007071">
    <property type="protein sequence ID" value="GFO36462.1"/>
    <property type="molecule type" value="Genomic_DNA"/>
</dbReference>
<comment type="caution">
    <text evidence="1">The sequence shown here is derived from an EMBL/GenBank/DDBJ whole genome shotgun (WGS) entry which is preliminary data.</text>
</comment>
<protein>
    <submittedName>
        <fullName evidence="1">Uncharacterized protein</fullName>
    </submittedName>
</protein>
<dbReference type="AlphaFoldDB" id="A0AAV4CX25"/>
<accession>A0AAV4CX25</accession>
<organism evidence="1 2">
    <name type="scientific">Plakobranchus ocellatus</name>
    <dbReference type="NCBI Taxonomy" id="259542"/>
    <lineage>
        <taxon>Eukaryota</taxon>
        <taxon>Metazoa</taxon>
        <taxon>Spiralia</taxon>
        <taxon>Lophotrochozoa</taxon>
        <taxon>Mollusca</taxon>
        <taxon>Gastropoda</taxon>
        <taxon>Heterobranchia</taxon>
        <taxon>Euthyneura</taxon>
        <taxon>Panpulmonata</taxon>
        <taxon>Sacoglossa</taxon>
        <taxon>Placobranchoidea</taxon>
        <taxon>Plakobranchidae</taxon>
        <taxon>Plakobranchus</taxon>
    </lineage>
</organism>
<evidence type="ECO:0000313" key="1">
    <source>
        <dbReference type="EMBL" id="GFO36462.1"/>
    </source>
</evidence>
<dbReference type="Proteomes" id="UP000735302">
    <property type="component" value="Unassembled WGS sequence"/>
</dbReference>
<evidence type="ECO:0000313" key="2">
    <source>
        <dbReference type="Proteomes" id="UP000735302"/>
    </source>
</evidence>
<proteinExistence type="predicted"/>
<reference evidence="1 2" key="1">
    <citation type="journal article" date="2021" name="Elife">
        <title>Chloroplast acquisition without the gene transfer in kleptoplastic sea slugs, Plakobranchus ocellatus.</title>
        <authorList>
            <person name="Maeda T."/>
            <person name="Takahashi S."/>
            <person name="Yoshida T."/>
            <person name="Shimamura S."/>
            <person name="Takaki Y."/>
            <person name="Nagai Y."/>
            <person name="Toyoda A."/>
            <person name="Suzuki Y."/>
            <person name="Arimoto A."/>
            <person name="Ishii H."/>
            <person name="Satoh N."/>
            <person name="Nishiyama T."/>
            <person name="Hasebe M."/>
            <person name="Maruyama T."/>
            <person name="Minagawa J."/>
            <person name="Obokata J."/>
            <person name="Shigenobu S."/>
        </authorList>
    </citation>
    <scope>NUCLEOTIDE SEQUENCE [LARGE SCALE GENOMIC DNA]</scope>
</reference>